<sequence>MFPKEEKRTMLRKKAQCLIRMKNKVIALFAENSPAAHDIGHISRVVKWTRIIARSEYPQDEEIRFLSRMAGWPHDTGRTVSDENHWDYSGDILLDWFKEDSFLSSLSVQHKERILYAVVNHWNDEANDFPEAIILRDADKLDSFGEIGVKRLVEYHHGNEEKIMRGLRLHYQMKADLKTKTARSIMEQGNLFGPIKELQRNLLSSRIKKLKLT</sequence>
<dbReference type="STRING" id="1798697.A2373_00915"/>
<dbReference type="PANTHER" id="PTHR33594">
    <property type="entry name" value="SUPERFAMILY HYDROLASE, PUTATIVE (AFU_ORTHOLOGUE AFUA_1G03035)-RELATED"/>
    <property type="match status" value="1"/>
</dbReference>
<dbReference type="PANTHER" id="PTHR33594:SF1">
    <property type="entry name" value="HD_PDEASE DOMAIN-CONTAINING PROTEIN"/>
    <property type="match status" value="1"/>
</dbReference>
<dbReference type="SUPFAM" id="SSF109604">
    <property type="entry name" value="HD-domain/PDEase-like"/>
    <property type="match status" value="1"/>
</dbReference>
<dbReference type="EMBL" id="MFQS01000028">
    <property type="protein sequence ID" value="OGH82782.1"/>
    <property type="molecule type" value="Genomic_DNA"/>
</dbReference>
<comment type="caution">
    <text evidence="2">The sequence shown here is derived from an EMBL/GenBank/DDBJ whole genome shotgun (WGS) entry which is preliminary data.</text>
</comment>
<evidence type="ECO:0000313" key="3">
    <source>
        <dbReference type="Proteomes" id="UP000176300"/>
    </source>
</evidence>
<dbReference type="Pfam" id="PF01966">
    <property type="entry name" value="HD"/>
    <property type="match status" value="1"/>
</dbReference>
<evidence type="ECO:0000259" key="1">
    <source>
        <dbReference type="Pfam" id="PF01966"/>
    </source>
</evidence>
<gene>
    <name evidence="2" type="ORF">A2373_00915</name>
</gene>
<dbReference type="Gene3D" id="1.10.3210.10">
    <property type="entry name" value="Hypothetical protein af1432"/>
    <property type="match status" value="1"/>
</dbReference>
<feature type="domain" description="HD" evidence="1">
    <location>
        <begin position="40"/>
        <end position="142"/>
    </location>
</feature>
<dbReference type="InterPro" id="IPR006674">
    <property type="entry name" value="HD_domain"/>
</dbReference>
<accession>A0A1F6NFZ7</accession>
<protein>
    <recommendedName>
        <fullName evidence="1">HD domain-containing protein</fullName>
    </recommendedName>
</protein>
<dbReference type="Proteomes" id="UP000176300">
    <property type="component" value="Unassembled WGS sequence"/>
</dbReference>
<proteinExistence type="predicted"/>
<organism evidence="2 3">
    <name type="scientific">Candidatus Magasanikbacteria bacterium RIFOXYB1_FULL_40_15</name>
    <dbReference type="NCBI Taxonomy" id="1798697"/>
    <lineage>
        <taxon>Bacteria</taxon>
        <taxon>Candidatus Magasanikiibacteriota</taxon>
    </lineage>
</organism>
<reference evidence="2 3" key="1">
    <citation type="journal article" date="2016" name="Nat. Commun.">
        <title>Thousands of microbial genomes shed light on interconnected biogeochemical processes in an aquifer system.</title>
        <authorList>
            <person name="Anantharaman K."/>
            <person name="Brown C.T."/>
            <person name="Hug L.A."/>
            <person name="Sharon I."/>
            <person name="Castelle C.J."/>
            <person name="Probst A.J."/>
            <person name="Thomas B.C."/>
            <person name="Singh A."/>
            <person name="Wilkins M.J."/>
            <person name="Karaoz U."/>
            <person name="Brodie E.L."/>
            <person name="Williams K.H."/>
            <person name="Hubbard S.S."/>
            <person name="Banfield J.F."/>
        </authorList>
    </citation>
    <scope>NUCLEOTIDE SEQUENCE [LARGE SCALE GENOMIC DNA]</scope>
</reference>
<dbReference type="AlphaFoldDB" id="A0A1F6NFZ7"/>
<evidence type="ECO:0000313" key="2">
    <source>
        <dbReference type="EMBL" id="OGH82782.1"/>
    </source>
</evidence>
<name>A0A1F6NFZ7_9BACT</name>